<gene>
    <name evidence="5" type="ORF">D2A34_13770</name>
</gene>
<evidence type="ECO:0000313" key="6">
    <source>
        <dbReference type="Proteomes" id="UP000265930"/>
    </source>
</evidence>
<dbReference type="SUPFAM" id="SSF46689">
    <property type="entry name" value="Homeodomain-like"/>
    <property type="match status" value="2"/>
</dbReference>
<evidence type="ECO:0000256" key="3">
    <source>
        <dbReference type="ARBA" id="ARBA00023163"/>
    </source>
</evidence>
<dbReference type="InterPro" id="IPR018060">
    <property type="entry name" value="HTH_AraC"/>
</dbReference>
<dbReference type="Proteomes" id="UP000265930">
    <property type="component" value="Unassembled WGS sequence"/>
</dbReference>
<dbReference type="Gene3D" id="1.10.10.60">
    <property type="entry name" value="Homeodomain-like"/>
    <property type="match status" value="1"/>
</dbReference>
<keyword evidence="1" id="KW-0805">Transcription regulation</keyword>
<dbReference type="AlphaFoldDB" id="A0A399IMR5"/>
<name>A0A399IMR5_9CLOT</name>
<dbReference type="PROSITE" id="PS00041">
    <property type="entry name" value="HTH_ARAC_FAMILY_1"/>
    <property type="match status" value="1"/>
</dbReference>
<accession>A0A399IMR5</accession>
<dbReference type="Pfam" id="PF06719">
    <property type="entry name" value="AraC_N"/>
    <property type="match status" value="1"/>
</dbReference>
<sequence length="310" mass="35307">MFNQISYFQEELADLVSRHTHMEGYKHTQIPCLGFSRYSTTHYSTLAGPPRGLYNPSLCIVVQGSKDIILGGERLRGGPSNYIVSSIDLPIIFESMESSPEVPNLYCKIEFTPSLILELLSAEEFKVTGKRTSKRGVNVAELDVSMLDAVVRLVRLLDKPADIPFLAPLFTKEILYKTLQGDYGDSLRRIVTDGSPTIHIRNTIQHMMNNFQNPFRIEDLADVAKMSIPSFHRHFKEVTAMSPIQFQKQLRLQEARRLILSGSMNVADASFHVGYESHTQFSREYSRMFGFPPREDVNRLKWINDTSVDI</sequence>
<evidence type="ECO:0000259" key="4">
    <source>
        <dbReference type="PROSITE" id="PS01124"/>
    </source>
</evidence>
<evidence type="ECO:0000256" key="1">
    <source>
        <dbReference type="ARBA" id="ARBA00023015"/>
    </source>
</evidence>
<dbReference type="SMART" id="SM00342">
    <property type="entry name" value="HTH_ARAC"/>
    <property type="match status" value="1"/>
</dbReference>
<organism evidence="5 6">
    <name type="scientific">Clostridium chromiireducens</name>
    <dbReference type="NCBI Taxonomy" id="225345"/>
    <lineage>
        <taxon>Bacteria</taxon>
        <taxon>Bacillati</taxon>
        <taxon>Bacillota</taxon>
        <taxon>Clostridia</taxon>
        <taxon>Eubacteriales</taxon>
        <taxon>Clostridiaceae</taxon>
        <taxon>Clostridium</taxon>
    </lineage>
</organism>
<dbReference type="PANTHER" id="PTHR43436">
    <property type="entry name" value="ARAC-FAMILY TRANSCRIPTIONAL REGULATOR"/>
    <property type="match status" value="1"/>
</dbReference>
<feature type="domain" description="HTH araC/xylS-type" evidence="4">
    <location>
        <begin position="201"/>
        <end position="299"/>
    </location>
</feature>
<proteinExistence type="predicted"/>
<dbReference type="GO" id="GO:0043565">
    <property type="term" value="F:sequence-specific DNA binding"/>
    <property type="evidence" value="ECO:0007669"/>
    <property type="project" value="InterPro"/>
</dbReference>
<dbReference type="GO" id="GO:0003700">
    <property type="term" value="F:DNA-binding transcription factor activity"/>
    <property type="evidence" value="ECO:0007669"/>
    <property type="project" value="InterPro"/>
</dbReference>
<evidence type="ECO:0000313" key="5">
    <source>
        <dbReference type="EMBL" id="RII34221.1"/>
    </source>
</evidence>
<comment type="caution">
    <text evidence="5">The sequence shown here is derived from an EMBL/GenBank/DDBJ whole genome shotgun (WGS) entry which is preliminary data.</text>
</comment>
<reference evidence="5 6" key="1">
    <citation type="submission" date="2018-08" db="EMBL/GenBank/DDBJ databases">
        <title>Genome of Clostridium chromiireducens C1, DSM12136.</title>
        <authorList>
            <person name="Xing M."/>
            <person name="Wei Y."/>
            <person name="Ang E.L."/>
            <person name="Zhao H."/>
            <person name="Zhang Y."/>
        </authorList>
    </citation>
    <scope>NUCLEOTIDE SEQUENCE [LARGE SCALE GENOMIC DNA]</scope>
    <source>
        <strain evidence="5 6">C1</strain>
    </source>
</reference>
<keyword evidence="3" id="KW-0804">Transcription</keyword>
<dbReference type="EMBL" id="QXDJ01000003">
    <property type="protein sequence ID" value="RII34221.1"/>
    <property type="molecule type" value="Genomic_DNA"/>
</dbReference>
<evidence type="ECO:0000256" key="2">
    <source>
        <dbReference type="ARBA" id="ARBA00023125"/>
    </source>
</evidence>
<dbReference type="InterPro" id="IPR018062">
    <property type="entry name" value="HTH_AraC-typ_CS"/>
</dbReference>
<dbReference type="Pfam" id="PF12833">
    <property type="entry name" value="HTH_18"/>
    <property type="match status" value="1"/>
</dbReference>
<dbReference type="PROSITE" id="PS01124">
    <property type="entry name" value="HTH_ARAC_FAMILY_2"/>
    <property type="match status" value="1"/>
</dbReference>
<dbReference type="InterPro" id="IPR009594">
    <property type="entry name" value="Tscrpt_reg_HTH_AraC_N"/>
</dbReference>
<protein>
    <submittedName>
        <fullName evidence="5">AraC family transcriptional regulator</fullName>
    </submittedName>
</protein>
<dbReference type="PANTHER" id="PTHR43436:SF1">
    <property type="entry name" value="TRANSCRIPTIONAL REGULATORY PROTEIN"/>
    <property type="match status" value="1"/>
</dbReference>
<keyword evidence="2" id="KW-0238">DNA-binding</keyword>
<dbReference type="RefSeq" id="WP_119367005.1">
    <property type="nucleotide sequence ID" value="NZ_QXDJ01000003.1"/>
</dbReference>
<dbReference type="InterPro" id="IPR009057">
    <property type="entry name" value="Homeodomain-like_sf"/>
</dbReference>